<gene>
    <name evidence="2" type="ORF">GCM10011273_10710</name>
</gene>
<comment type="caution">
    <text evidence="2">The sequence shown here is derived from an EMBL/GenBank/DDBJ whole genome shotgun (WGS) entry which is preliminary data.</text>
</comment>
<dbReference type="Proteomes" id="UP000662572">
    <property type="component" value="Unassembled WGS sequence"/>
</dbReference>
<evidence type="ECO:0000313" key="3">
    <source>
        <dbReference type="Proteomes" id="UP000662572"/>
    </source>
</evidence>
<sequence>MKRRALISALLFPVFASVAPQALASAPKEKKKGGGPSFTQLTPISVFIPRRDGRHSTMTIEMGLDVKDPKLAELVPAYIPRLRDAYVSRIQSYGLRLRENSLVDPGFITRELQIATDQVLKRSGATVLLGTMMIN</sequence>
<organism evidence="2 3">
    <name type="scientific">Asticcacaulis endophyticus</name>
    <dbReference type="NCBI Taxonomy" id="1395890"/>
    <lineage>
        <taxon>Bacteria</taxon>
        <taxon>Pseudomonadati</taxon>
        <taxon>Pseudomonadota</taxon>
        <taxon>Alphaproteobacteria</taxon>
        <taxon>Caulobacterales</taxon>
        <taxon>Caulobacteraceae</taxon>
        <taxon>Asticcacaulis</taxon>
    </lineage>
</organism>
<keyword evidence="1" id="KW-0732">Signal</keyword>
<dbReference type="RefSeq" id="WP_189485347.1">
    <property type="nucleotide sequence ID" value="NZ_BMZB01000001.1"/>
</dbReference>
<evidence type="ECO:0000256" key="1">
    <source>
        <dbReference type="SAM" id="SignalP"/>
    </source>
</evidence>
<protein>
    <recommendedName>
        <fullName evidence="4">Flagellar protein FliL</fullName>
    </recommendedName>
</protein>
<evidence type="ECO:0000313" key="2">
    <source>
        <dbReference type="EMBL" id="GGZ26959.1"/>
    </source>
</evidence>
<dbReference type="EMBL" id="BMZB01000001">
    <property type="protein sequence ID" value="GGZ26959.1"/>
    <property type="molecule type" value="Genomic_DNA"/>
</dbReference>
<evidence type="ECO:0008006" key="4">
    <source>
        <dbReference type="Google" id="ProtNLM"/>
    </source>
</evidence>
<keyword evidence="3" id="KW-1185">Reference proteome</keyword>
<accession>A0A918Q0A4</accession>
<proteinExistence type="predicted"/>
<dbReference type="AlphaFoldDB" id="A0A918Q0A4"/>
<reference evidence="2" key="2">
    <citation type="submission" date="2020-09" db="EMBL/GenBank/DDBJ databases">
        <authorList>
            <person name="Sun Q."/>
            <person name="Kim S."/>
        </authorList>
    </citation>
    <scope>NUCLEOTIDE SEQUENCE</scope>
    <source>
        <strain evidence="2">KCTC 32296</strain>
    </source>
</reference>
<feature type="signal peptide" evidence="1">
    <location>
        <begin position="1"/>
        <end position="24"/>
    </location>
</feature>
<feature type="chain" id="PRO_5036987838" description="Flagellar protein FliL" evidence="1">
    <location>
        <begin position="25"/>
        <end position="135"/>
    </location>
</feature>
<name>A0A918Q0A4_9CAUL</name>
<reference evidence="2" key="1">
    <citation type="journal article" date="2014" name="Int. J. Syst. Evol. Microbiol.">
        <title>Complete genome sequence of Corynebacterium casei LMG S-19264T (=DSM 44701T), isolated from a smear-ripened cheese.</title>
        <authorList>
            <consortium name="US DOE Joint Genome Institute (JGI-PGF)"/>
            <person name="Walter F."/>
            <person name="Albersmeier A."/>
            <person name="Kalinowski J."/>
            <person name="Ruckert C."/>
        </authorList>
    </citation>
    <scope>NUCLEOTIDE SEQUENCE</scope>
    <source>
        <strain evidence="2">KCTC 32296</strain>
    </source>
</reference>